<dbReference type="Proteomes" id="UP001061302">
    <property type="component" value="Chromosome"/>
</dbReference>
<evidence type="ECO:0000259" key="2">
    <source>
        <dbReference type="Pfam" id="PF13511"/>
    </source>
</evidence>
<name>A0ABY6DL33_9NEIS</name>
<protein>
    <submittedName>
        <fullName evidence="3">DUF4124 domain-containing protein</fullName>
    </submittedName>
</protein>
<feature type="chain" id="PRO_5045975719" evidence="1">
    <location>
        <begin position="20"/>
        <end position="171"/>
    </location>
</feature>
<sequence>MRNRLIVLCLALLAGAAQAAVYKWVDENGVTQYSNQPPENKNAQQVKTFSNSGMTGSTPVKPINKETQEFAEALGKSLLKTKQASTLNCTQAVKDGQSGIDSMLEVGRKNYKDGYVAKDQYDRFNTQLNQARGRFSVGECQSSSGRARDFYLCLSNPNNHVMGCMKNYGNF</sequence>
<dbReference type="EMBL" id="CP106753">
    <property type="protein sequence ID" value="UXY15067.1"/>
    <property type="molecule type" value="Genomic_DNA"/>
</dbReference>
<dbReference type="RefSeq" id="WP_263124441.1">
    <property type="nucleotide sequence ID" value="NZ_CP106753.1"/>
</dbReference>
<keyword evidence="4" id="KW-1185">Reference proteome</keyword>
<gene>
    <name evidence="3" type="ORF">N8I74_17400</name>
</gene>
<accession>A0ABY6DL33</accession>
<evidence type="ECO:0000313" key="3">
    <source>
        <dbReference type="EMBL" id="UXY15067.1"/>
    </source>
</evidence>
<reference evidence="3" key="1">
    <citation type="submission" date="2022-10" db="EMBL/GenBank/DDBJ databases">
        <title>Chitiniphilus purpureus sp. nov., a novel chitin-degrading bacterium isolated from crawfish pond sediment.</title>
        <authorList>
            <person name="Li K."/>
        </authorList>
    </citation>
    <scope>NUCLEOTIDE SEQUENCE</scope>
    <source>
        <strain evidence="3">CD1</strain>
    </source>
</reference>
<feature type="domain" description="DUF4124" evidence="2">
    <location>
        <begin position="8"/>
        <end position="48"/>
    </location>
</feature>
<organism evidence="3 4">
    <name type="scientific">Chitiniphilus purpureus</name>
    <dbReference type="NCBI Taxonomy" id="2981137"/>
    <lineage>
        <taxon>Bacteria</taxon>
        <taxon>Pseudomonadati</taxon>
        <taxon>Pseudomonadota</taxon>
        <taxon>Betaproteobacteria</taxon>
        <taxon>Neisseriales</taxon>
        <taxon>Chitinibacteraceae</taxon>
        <taxon>Chitiniphilus</taxon>
    </lineage>
</organism>
<proteinExistence type="predicted"/>
<evidence type="ECO:0000256" key="1">
    <source>
        <dbReference type="SAM" id="SignalP"/>
    </source>
</evidence>
<dbReference type="Pfam" id="PF13511">
    <property type="entry name" value="DUF4124"/>
    <property type="match status" value="1"/>
</dbReference>
<keyword evidence="1" id="KW-0732">Signal</keyword>
<dbReference type="InterPro" id="IPR025392">
    <property type="entry name" value="DUF4124"/>
</dbReference>
<evidence type="ECO:0000313" key="4">
    <source>
        <dbReference type="Proteomes" id="UP001061302"/>
    </source>
</evidence>
<feature type="signal peptide" evidence="1">
    <location>
        <begin position="1"/>
        <end position="19"/>
    </location>
</feature>